<evidence type="ECO:0000256" key="1">
    <source>
        <dbReference type="SAM" id="Phobius"/>
    </source>
</evidence>
<keyword evidence="1" id="KW-1133">Transmembrane helix</keyword>
<dbReference type="AlphaFoldDB" id="A0A2G1QQI7"/>
<organism evidence="2 3">
    <name type="scientific">Zhengella mangrovi</name>
    <dbReference type="NCBI Taxonomy" id="1982044"/>
    <lineage>
        <taxon>Bacteria</taxon>
        <taxon>Pseudomonadati</taxon>
        <taxon>Pseudomonadota</taxon>
        <taxon>Alphaproteobacteria</taxon>
        <taxon>Hyphomicrobiales</taxon>
        <taxon>Notoacmeibacteraceae</taxon>
        <taxon>Zhengella</taxon>
    </lineage>
</organism>
<name>A0A2G1QQI7_9HYPH</name>
<dbReference type="EMBL" id="PDVP01000003">
    <property type="protein sequence ID" value="PHP67714.1"/>
    <property type="molecule type" value="Genomic_DNA"/>
</dbReference>
<keyword evidence="1" id="KW-0812">Transmembrane</keyword>
<feature type="transmembrane region" description="Helical" evidence="1">
    <location>
        <begin position="339"/>
        <end position="364"/>
    </location>
</feature>
<proteinExistence type="predicted"/>
<dbReference type="InterPro" id="IPR010266">
    <property type="entry name" value="NnrS"/>
</dbReference>
<keyword evidence="3" id="KW-1185">Reference proteome</keyword>
<feature type="transmembrane region" description="Helical" evidence="1">
    <location>
        <begin position="61"/>
        <end position="78"/>
    </location>
</feature>
<reference evidence="2 3" key="1">
    <citation type="submission" date="2017-10" db="EMBL/GenBank/DDBJ databases">
        <title>Sedimentibacterium mangrovi gen. nov., sp. nov., a novel member of family Phyllobacteriacea isolated from mangrove sediment.</title>
        <authorList>
            <person name="Liao H."/>
            <person name="Tian Y."/>
        </authorList>
    </citation>
    <scope>NUCLEOTIDE SEQUENCE [LARGE SCALE GENOMIC DNA]</scope>
    <source>
        <strain evidence="2 3">X9-2-2</strain>
    </source>
</reference>
<feature type="transmembrane region" description="Helical" evidence="1">
    <location>
        <begin position="115"/>
        <end position="136"/>
    </location>
</feature>
<protein>
    <submittedName>
        <fullName evidence="2">Short-chain dehydrogenase</fullName>
    </submittedName>
</protein>
<comment type="caution">
    <text evidence="2">The sequence shown here is derived from an EMBL/GenBank/DDBJ whole genome shotgun (WGS) entry which is preliminary data.</text>
</comment>
<feature type="transmembrane region" description="Helical" evidence="1">
    <location>
        <begin position="370"/>
        <end position="388"/>
    </location>
</feature>
<feature type="transmembrane region" description="Helical" evidence="1">
    <location>
        <begin position="90"/>
        <end position="109"/>
    </location>
</feature>
<sequence>MSIPRLRQYNGPALLSYGFRPFFLFGSIFGGSAVLYWVIVLEGWADLGTAFSPVDWHIHEMLYGFLPAVVTGFLLTAVPNWTGRLPVQGTGLGLLAALWLAGRGAIAMSGWTGPLLAGAVDLSFLAAVMGVIAIEIVSGRNWRNLKVLLPLALLFAGNAAFHAEVYLTGTSDMSRRIGMAAAILLIMIIGGRIIPSFTRNWLVRENPGRLPAAFGTADKLVLAVSVAALGGWIALPDSTASGVLLVAAGMANFVRQARWTGERTAREPLVLVLHLAYLFIPLGFVLCGAAALAPGLVGPAAGMHAFGAGAVGAMVLAVMMRATLGHTGQALAMSPASRLVFALLVAGVGLRILAALGLAGFGWAIAASGLFWSLAFLGFAAIYGKALLSRRA</sequence>
<dbReference type="Pfam" id="PF05940">
    <property type="entry name" value="NnrS"/>
    <property type="match status" value="1"/>
</dbReference>
<evidence type="ECO:0000313" key="3">
    <source>
        <dbReference type="Proteomes" id="UP000221168"/>
    </source>
</evidence>
<accession>A0A2G1QQI7</accession>
<gene>
    <name evidence="2" type="ORF">CSC94_08455</name>
</gene>
<evidence type="ECO:0000313" key="2">
    <source>
        <dbReference type="EMBL" id="PHP67714.1"/>
    </source>
</evidence>
<dbReference type="RefSeq" id="WP_099305846.1">
    <property type="nucleotide sequence ID" value="NZ_PDVP01000003.1"/>
</dbReference>
<feature type="transmembrane region" description="Helical" evidence="1">
    <location>
        <begin position="269"/>
        <end position="293"/>
    </location>
</feature>
<feature type="transmembrane region" description="Helical" evidence="1">
    <location>
        <begin position="299"/>
        <end position="318"/>
    </location>
</feature>
<dbReference type="Proteomes" id="UP000221168">
    <property type="component" value="Unassembled WGS sequence"/>
</dbReference>
<feature type="transmembrane region" description="Helical" evidence="1">
    <location>
        <begin position="179"/>
        <end position="198"/>
    </location>
</feature>
<keyword evidence="1" id="KW-0472">Membrane</keyword>
<feature type="transmembrane region" description="Helical" evidence="1">
    <location>
        <begin position="21"/>
        <end position="41"/>
    </location>
</feature>
<dbReference type="OrthoDB" id="9770040at2"/>